<sequence length="70" mass="7552">MASHVYRDMLARVRKRRKPPPGDGFRQTVSRAEPEGDGSAVQRALRSAWTVPASSGVAPAVFSAALRTSE</sequence>
<accession>A0ABP6MKS6</accession>
<proteinExistence type="predicted"/>
<name>A0ABP6MKS6_9ACTN</name>
<reference evidence="3" key="1">
    <citation type="journal article" date="2019" name="Int. J. Syst. Evol. Microbiol.">
        <title>The Global Catalogue of Microorganisms (GCM) 10K type strain sequencing project: providing services to taxonomists for standard genome sequencing and annotation.</title>
        <authorList>
            <consortium name="The Broad Institute Genomics Platform"/>
            <consortium name="The Broad Institute Genome Sequencing Center for Infectious Disease"/>
            <person name="Wu L."/>
            <person name="Ma J."/>
        </authorList>
    </citation>
    <scope>NUCLEOTIDE SEQUENCE [LARGE SCALE GENOMIC DNA]</scope>
    <source>
        <strain evidence="3">JCM 11574</strain>
    </source>
</reference>
<comment type="caution">
    <text evidence="2">The sequence shown here is derived from an EMBL/GenBank/DDBJ whole genome shotgun (WGS) entry which is preliminary data.</text>
</comment>
<keyword evidence="3" id="KW-1185">Reference proteome</keyword>
<feature type="compositionally biased region" description="Basic and acidic residues" evidence="1">
    <location>
        <begin position="1"/>
        <end position="11"/>
    </location>
</feature>
<gene>
    <name evidence="2" type="ORF">GCM10010521_01980</name>
</gene>
<evidence type="ECO:0000256" key="1">
    <source>
        <dbReference type="SAM" id="MobiDB-lite"/>
    </source>
</evidence>
<dbReference type="Proteomes" id="UP001500893">
    <property type="component" value="Unassembled WGS sequence"/>
</dbReference>
<evidence type="ECO:0000313" key="2">
    <source>
        <dbReference type="EMBL" id="GAA3117911.1"/>
    </source>
</evidence>
<dbReference type="EMBL" id="BAAAVM010000001">
    <property type="protein sequence ID" value="GAA3117911.1"/>
    <property type="molecule type" value="Genomic_DNA"/>
</dbReference>
<feature type="region of interest" description="Disordered" evidence="1">
    <location>
        <begin position="1"/>
        <end position="40"/>
    </location>
</feature>
<evidence type="ECO:0000313" key="3">
    <source>
        <dbReference type="Proteomes" id="UP001500893"/>
    </source>
</evidence>
<organism evidence="2 3">
    <name type="scientific">Streptomyces rameus</name>
    <dbReference type="NCBI Taxonomy" id="68261"/>
    <lineage>
        <taxon>Bacteria</taxon>
        <taxon>Bacillati</taxon>
        <taxon>Actinomycetota</taxon>
        <taxon>Actinomycetes</taxon>
        <taxon>Kitasatosporales</taxon>
        <taxon>Streptomycetaceae</taxon>
        <taxon>Streptomyces</taxon>
    </lineage>
</organism>
<protein>
    <submittedName>
        <fullName evidence="2">Uncharacterized protein</fullName>
    </submittedName>
</protein>